<keyword evidence="2" id="KW-0479">Metal-binding</keyword>
<keyword evidence="5" id="KW-0833">Ubl conjugation pathway</keyword>
<dbReference type="InParanoid" id="A0A151ZD83"/>
<keyword evidence="6" id="KW-0862">Zinc</keyword>
<reference evidence="10 11" key="1">
    <citation type="submission" date="2015-12" db="EMBL/GenBank/DDBJ databases">
        <title>Dictyostelia acquired genes for synthesis and detection of signals that induce cell-type specialization by lateral gene transfer from prokaryotes.</title>
        <authorList>
            <person name="Gloeckner G."/>
            <person name="Schaap P."/>
        </authorList>
    </citation>
    <scope>NUCLEOTIDE SEQUENCE [LARGE SCALE GENOMIC DNA]</scope>
    <source>
        <strain evidence="10 11">TK</strain>
    </source>
</reference>
<accession>A0A151ZD83</accession>
<dbReference type="PANTHER" id="PTHR11685">
    <property type="entry name" value="RBR FAMILY RING FINGER AND IBR DOMAIN-CONTAINING"/>
    <property type="match status" value="1"/>
</dbReference>
<evidence type="ECO:0000256" key="2">
    <source>
        <dbReference type="ARBA" id="ARBA00022723"/>
    </source>
</evidence>
<dbReference type="Pfam" id="PF22191">
    <property type="entry name" value="IBR_1"/>
    <property type="match status" value="1"/>
</dbReference>
<evidence type="ECO:0000256" key="6">
    <source>
        <dbReference type="ARBA" id="ARBA00022833"/>
    </source>
</evidence>
<name>A0A151ZD83_TIELA</name>
<sequence length="273" mass="31775">MIKKITNYFGNTNNNKKTSSNRDKPDSINSILNQNKKKKCKICYIKYPSSSFIKMSNDIYSSCTHQMCRGCATKTFEMDLNRNKLDIQCIWCNIEISEHIIRSVIGKNYKLKFTQKTYWECPSCCHNISNTLNGQLMNQISKISTSTSSNDSIQNHFEVECKNCKYLLCTSCNESHPNLTCQEYLKDDENKLQCLNWKLSNTKRCPKCVVFIEKRGGCNYMSCWNCSFCFCFDCMKPYTSLHQCDHELSFKVLFTIFALVGSLYIVYFINLIK</sequence>
<dbReference type="SUPFAM" id="SSF57850">
    <property type="entry name" value="RING/U-box"/>
    <property type="match status" value="2"/>
</dbReference>
<protein>
    <recommendedName>
        <fullName evidence="9">RING-type domain-containing protein</fullName>
    </recommendedName>
</protein>
<proteinExistence type="predicted"/>
<evidence type="ECO:0000256" key="4">
    <source>
        <dbReference type="ARBA" id="ARBA00022771"/>
    </source>
</evidence>
<evidence type="ECO:0000256" key="1">
    <source>
        <dbReference type="ARBA" id="ARBA00022679"/>
    </source>
</evidence>
<evidence type="ECO:0000313" key="10">
    <source>
        <dbReference type="EMBL" id="KYQ91889.1"/>
    </source>
</evidence>
<keyword evidence="8" id="KW-0472">Membrane</keyword>
<dbReference type="OMA" id="CKQQHCR"/>
<dbReference type="Gene3D" id="1.20.120.1750">
    <property type="match status" value="1"/>
</dbReference>
<dbReference type="PROSITE" id="PS00518">
    <property type="entry name" value="ZF_RING_1"/>
    <property type="match status" value="1"/>
</dbReference>
<evidence type="ECO:0000259" key="9">
    <source>
        <dbReference type="PROSITE" id="PS51873"/>
    </source>
</evidence>
<feature type="transmembrane region" description="Helical" evidence="8">
    <location>
        <begin position="252"/>
        <end position="272"/>
    </location>
</feature>
<dbReference type="PROSITE" id="PS51873">
    <property type="entry name" value="TRIAD"/>
    <property type="match status" value="1"/>
</dbReference>
<dbReference type="GO" id="GO:0008270">
    <property type="term" value="F:zinc ion binding"/>
    <property type="evidence" value="ECO:0007669"/>
    <property type="project" value="UniProtKB-KW"/>
</dbReference>
<organism evidence="10 11">
    <name type="scientific">Tieghemostelium lacteum</name>
    <name type="common">Slime mold</name>
    <name type="synonym">Dictyostelium lacteum</name>
    <dbReference type="NCBI Taxonomy" id="361077"/>
    <lineage>
        <taxon>Eukaryota</taxon>
        <taxon>Amoebozoa</taxon>
        <taxon>Evosea</taxon>
        <taxon>Eumycetozoa</taxon>
        <taxon>Dictyostelia</taxon>
        <taxon>Dictyosteliales</taxon>
        <taxon>Raperosteliaceae</taxon>
        <taxon>Tieghemostelium</taxon>
    </lineage>
</organism>
<evidence type="ECO:0000256" key="8">
    <source>
        <dbReference type="SAM" id="Phobius"/>
    </source>
</evidence>
<dbReference type="AlphaFoldDB" id="A0A151ZD83"/>
<keyword evidence="1" id="KW-0808">Transferase</keyword>
<dbReference type="InterPro" id="IPR017907">
    <property type="entry name" value="Znf_RING_CS"/>
</dbReference>
<dbReference type="FunCoup" id="A0A151ZD83">
    <property type="interactions" value="3"/>
</dbReference>
<dbReference type="OrthoDB" id="1431934at2759"/>
<dbReference type="STRING" id="361077.A0A151ZD83"/>
<dbReference type="Gene3D" id="3.30.40.10">
    <property type="entry name" value="Zinc/RING finger domain, C3HC4 (zinc finger)"/>
    <property type="match status" value="1"/>
</dbReference>
<dbReference type="GO" id="GO:0016567">
    <property type="term" value="P:protein ubiquitination"/>
    <property type="evidence" value="ECO:0007669"/>
    <property type="project" value="InterPro"/>
</dbReference>
<dbReference type="InterPro" id="IPR044066">
    <property type="entry name" value="TRIAD_supradom"/>
</dbReference>
<evidence type="ECO:0000256" key="7">
    <source>
        <dbReference type="SAM" id="MobiDB-lite"/>
    </source>
</evidence>
<keyword evidence="8" id="KW-0812">Transmembrane</keyword>
<dbReference type="GO" id="GO:0004842">
    <property type="term" value="F:ubiquitin-protein transferase activity"/>
    <property type="evidence" value="ECO:0007669"/>
    <property type="project" value="InterPro"/>
</dbReference>
<dbReference type="CDD" id="cd20336">
    <property type="entry name" value="Rcat_RBR"/>
    <property type="match status" value="1"/>
</dbReference>
<keyword evidence="3" id="KW-0677">Repeat</keyword>
<gene>
    <name evidence="10" type="ORF">DLAC_07230</name>
</gene>
<feature type="region of interest" description="Disordered" evidence="7">
    <location>
        <begin position="9"/>
        <end position="29"/>
    </location>
</feature>
<keyword evidence="8" id="KW-1133">Transmembrane helix</keyword>
<evidence type="ECO:0000313" key="11">
    <source>
        <dbReference type="Proteomes" id="UP000076078"/>
    </source>
</evidence>
<dbReference type="InterPro" id="IPR031127">
    <property type="entry name" value="E3_UB_ligase_RBR"/>
</dbReference>
<dbReference type="InterPro" id="IPR013083">
    <property type="entry name" value="Znf_RING/FYVE/PHD"/>
</dbReference>
<dbReference type="Proteomes" id="UP000076078">
    <property type="component" value="Unassembled WGS sequence"/>
</dbReference>
<evidence type="ECO:0000256" key="5">
    <source>
        <dbReference type="ARBA" id="ARBA00022786"/>
    </source>
</evidence>
<dbReference type="EMBL" id="LODT01000033">
    <property type="protein sequence ID" value="KYQ91889.1"/>
    <property type="molecule type" value="Genomic_DNA"/>
</dbReference>
<feature type="domain" description="RING-type" evidence="9">
    <location>
        <begin position="36"/>
        <end position="252"/>
    </location>
</feature>
<keyword evidence="4" id="KW-0863">Zinc-finger</keyword>
<keyword evidence="11" id="KW-1185">Reference proteome</keyword>
<comment type="caution">
    <text evidence="10">The sequence shown here is derived from an EMBL/GenBank/DDBJ whole genome shotgun (WGS) entry which is preliminary data.</text>
</comment>
<evidence type="ECO:0000256" key="3">
    <source>
        <dbReference type="ARBA" id="ARBA00022737"/>
    </source>
</evidence>